<reference evidence="4" key="1">
    <citation type="submission" date="2016-06" db="UniProtKB">
        <authorList>
            <consortium name="WormBaseParasite"/>
        </authorList>
    </citation>
    <scope>IDENTIFICATION</scope>
</reference>
<reference evidence="2 3" key="2">
    <citation type="submission" date="2018-11" db="EMBL/GenBank/DDBJ databases">
        <authorList>
            <consortium name="Pathogen Informatics"/>
        </authorList>
    </citation>
    <scope>NUCLEOTIDE SEQUENCE [LARGE SCALE GENOMIC DNA]</scope>
</reference>
<name>A0A183ILT3_9BILA</name>
<keyword evidence="1" id="KW-0812">Transmembrane</keyword>
<proteinExistence type="predicted"/>
<gene>
    <name evidence="2" type="ORF">SBAD_LOCUS4579</name>
</gene>
<keyword evidence="1" id="KW-1133">Transmembrane helix</keyword>
<keyword evidence="1" id="KW-0472">Membrane</keyword>
<evidence type="ECO:0000313" key="4">
    <source>
        <dbReference type="WBParaSite" id="SBAD_0000477201-mRNA-1"/>
    </source>
</evidence>
<organism evidence="4">
    <name type="scientific">Soboliphyme baturini</name>
    <dbReference type="NCBI Taxonomy" id="241478"/>
    <lineage>
        <taxon>Eukaryota</taxon>
        <taxon>Metazoa</taxon>
        <taxon>Ecdysozoa</taxon>
        <taxon>Nematoda</taxon>
        <taxon>Enoplea</taxon>
        <taxon>Dorylaimia</taxon>
        <taxon>Dioctophymatida</taxon>
        <taxon>Dioctophymatoidea</taxon>
        <taxon>Soboliphymatidae</taxon>
        <taxon>Soboliphyme</taxon>
    </lineage>
</organism>
<keyword evidence="3" id="KW-1185">Reference proteome</keyword>
<accession>A0A183ILT3</accession>
<evidence type="ECO:0000313" key="2">
    <source>
        <dbReference type="EMBL" id="VDP04834.1"/>
    </source>
</evidence>
<evidence type="ECO:0000313" key="3">
    <source>
        <dbReference type="Proteomes" id="UP000270296"/>
    </source>
</evidence>
<protein>
    <submittedName>
        <fullName evidence="4">Nucleotid_trans domain-containing protein</fullName>
    </submittedName>
</protein>
<dbReference type="AlphaFoldDB" id="A0A183ILT3"/>
<dbReference type="Proteomes" id="UP000270296">
    <property type="component" value="Unassembled WGS sequence"/>
</dbReference>
<dbReference type="EMBL" id="UZAM01008412">
    <property type="protein sequence ID" value="VDP04834.1"/>
    <property type="molecule type" value="Genomic_DNA"/>
</dbReference>
<feature type="transmembrane region" description="Helical" evidence="1">
    <location>
        <begin position="21"/>
        <end position="38"/>
    </location>
</feature>
<sequence>MVGERYRHPAVGSTQKQKRTLVAVSACFTVLSVVIYFHNITPYHMNSVSCHLWPMKALCSLNQYIDSFVVEQVIEFLRLANSIATPLLLLDIDWLLCVKSRLDHCLNLESKTEYLFGILQQNQFWLLQLEHLLEFQNWTVVSYPNGSVFRHGQISVAVSVIENRTSYWYLHPAPAAHVDARAFTIQGFETFRAFSAEGIGLPRPLDEYTEQWSKSRFLDCNRTSATHLRKTQPELYKTPVINDSAVTDLAYLRDRLRQHSIKTILFGGTLLGKIRVLSVAKQRVYVNRFFIL</sequence>
<evidence type="ECO:0000256" key="1">
    <source>
        <dbReference type="SAM" id="Phobius"/>
    </source>
</evidence>
<dbReference type="WBParaSite" id="SBAD_0000477201-mRNA-1">
    <property type="protein sequence ID" value="SBAD_0000477201-mRNA-1"/>
    <property type="gene ID" value="SBAD_0000477201"/>
</dbReference>